<dbReference type="EMBL" id="GGEC01041447">
    <property type="protein sequence ID" value="MBX21931.1"/>
    <property type="molecule type" value="Transcribed_RNA"/>
</dbReference>
<sequence>MSLSWYSEYVGSGAGIMFHILLLRFSVSIPSVSFSNLGEEEFLIPLFFMPLNNTNKSIKEFIRISVTNMLSTFFDIFMCMLNAEEQPSLWVTESKKNVEEKGCLIYCVSIANQIFCDN</sequence>
<protein>
    <submittedName>
        <fullName evidence="2">Uncharacterized protein MANES_12G003500</fullName>
    </submittedName>
</protein>
<accession>A0A2P2LVC5</accession>
<reference evidence="1" key="1">
    <citation type="submission" date="2018-02" db="EMBL/GenBank/DDBJ databases">
        <title>Rhizophora mucronata_Transcriptome.</title>
        <authorList>
            <person name="Meera S.P."/>
            <person name="Sreeshan A."/>
            <person name="Augustine A."/>
        </authorList>
    </citation>
    <scope>NUCLEOTIDE SEQUENCE</scope>
    <source>
        <tissue evidence="1">Leaf</tissue>
    </source>
</reference>
<proteinExistence type="predicted"/>
<evidence type="ECO:0000313" key="1">
    <source>
        <dbReference type="EMBL" id="MBX21931.1"/>
    </source>
</evidence>
<dbReference type="AlphaFoldDB" id="A0A2P2LVC5"/>
<evidence type="ECO:0000313" key="2">
    <source>
        <dbReference type="EMBL" id="MBX21938.1"/>
    </source>
</evidence>
<organism evidence="1">
    <name type="scientific">Rhizophora mucronata</name>
    <name type="common">Asiatic mangrove</name>
    <dbReference type="NCBI Taxonomy" id="61149"/>
    <lineage>
        <taxon>Eukaryota</taxon>
        <taxon>Viridiplantae</taxon>
        <taxon>Streptophyta</taxon>
        <taxon>Embryophyta</taxon>
        <taxon>Tracheophyta</taxon>
        <taxon>Spermatophyta</taxon>
        <taxon>Magnoliopsida</taxon>
        <taxon>eudicotyledons</taxon>
        <taxon>Gunneridae</taxon>
        <taxon>Pentapetalae</taxon>
        <taxon>rosids</taxon>
        <taxon>fabids</taxon>
        <taxon>Malpighiales</taxon>
        <taxon>Rhizophoraceae</taxon>
        <taxon>Rhizophora</taxon>
    </lineage>
</organism>
<name>A0A2P2LVC5_RHIMU</name>
<dbReference type="EMBL" id="GGEC01041454">
    <property type="protein sequence ID" value="MBX21938.1"/>
    <property type="molecule type" value="Transcribed_RNA"/>
</dbReference>